<dbReference type="EMBL" id="JACVDC010000085">
    <property type="protein sequence ID" value="MBC9798029.1"/>
    <property type="molecule type" value="Genomic_DNA"/>
</dbReference>
<dbReference type="InterPro" id="IPR000917">
    <property type="entry name" value="Sulfatase_N"/>
</dbReference>
<dbReference type="InterPro" id="IPR017850">
    <property type="entry name" value="Alkaline_phosphatase_core_sf"/>
</dbReference>
<evidence type="ECO:0000313" key="9">
    <source>
        <dbReference type="Proteomes" id="UP000653730"/>
    </source>
</evidence>
<dbReference type="PANTHER" id="PTHR45953:SF1">
    <property type="entry name" value="IDURONATE 2-SULFATASE"/>
    <property type="match status" value="1"/>
</dbReference>
<dbReference type="GO" id="GO:0046872">
    <property type="term" value="F:metal ion binding"/>
    <property type="evidence" value="ECO:0007669"/>
    <property type="project" value="UniProtKB-KW"/>
</dbReference>
<organism evidence="8 9">
    <name type="scientific">Sinomicrobium weinanense</name>
    <dbReference type="NCBI Taxonomy" id="2842200"/>
    <lineage>
        <taxon>Bacteria</taxon>
        <taxon>Pseudomonadati</taxon>
        <taxon>Bacteroidota</taxon>
        <taxon>Flavobacteriia</taxon>
        <taxon>Flavobacteriales</taxon>
        <taxon>Flavobacteriaceae</taxon>
        <taxon>Sinomicrobium</taxon>
    </lineage>
</organism>
<comment type="caution">
    <text evidence="8">The sequence shown here is derived from an EMBL/GenBank/DDBJ whole genome shotgun (WGS) entry which is preliminary data.</text>
</comment>
<name>A0A926JVE4_9FLAO</name>
<comment type="cofactor">
    <cofactor evidence="1">
        <name>Ca(2+)</name>
        <dbReference type="ChEBI" id="CHEBI:29108"/>
    </cofactor>
</comment>
<keyword evidence="4" id="KW-0732">Signal</keyword>
<dbReference type="AlphaFoldDB" id="A0A926JVE4"/>
<evidence type="ECO:0000256" key="4">
    <source>
        <dbReference type="ARBA" id="ARBA00022729"/>
    </source>
</evidence>
<evidence type="ECO:0000256" key="5">
    <source>
        <dbReference type="ARBA" id="ARBA00022801"/>
    </source>
</evidence>
<dbReference type="CDD" id="cd16030">
    <property type="entry name" value="iduronate-2-sulfatase"/>
    <property type="match status" value="1"/>
</dbReference>
<keyword evidence="5" id="KW-0378">Hydrolase</keyword>
<comment type="similarity">
    <text evidence="2">Belongs to the sulfatase family.</text>
</comment>
<protein>
    <submittedName>
        <fullName evidence="8">Sulfatase</fullName>
    </submittedName>
</protein>
<dbReference type="PROSITE" id="PS00523">
    <property type="entry name" value="SULFATASE_1"/>
    <property type="match status" value="1"/>
</dbReference>
<evidence type="ECO:0000313" key="8">
    <source>
        <dbReference type="EMBL" id="MBC9798029.1"/>
    </source>
</evidence>
<evidence type="ECO:0000259" key="7">
    <source>
        <dbReference type="Pfam" id="PF00884"/>
    </source>
</evidence>
<dbReference type="Pfam" id="PF00884">
    <property type="entry name" value="Sulfatase"/>
    <property type="match status" value="1"/>
</dbReference>
<evidence type="ECO:0000256" key="1">
    <source>
        <dbReference type="ARBA" id="ARBA00001913"/>
    </source>
</evidence>
<reference evidence="8 9" key="1">
    <citation type="submission" date="2020-09" db="EMBL/GenBank/DDBJ databases">
        <title>Sinomicrobium weinanense sp. nov., a halophilic bacteria isolated from saline-alkali soil.</title>
        <authorList>
            <person name="Wu P."/>
            <person name="Ren H."/>
            <person name="Mei Y."/>
            <person name="Liang Y."/>
            <person name="Chen Z."/>
        </authorList>
    </citation>
    <scope>NUCLEOTIDE SEQUENCE [LARGE SCALE GENOMIC DNA]</scope>
    <source>
        <strain evidence="8 9">FJxs</strain>
    </source>
</reference>
<dbReference type="Proteomes" id="UP000653730">
    <property type="component" value="Unassembled WGS sequence"/>
</dbReference>
<dbReference type="SUPFAM" id="SSF53649">
    <property type="entry name" value="Alkaline phosphatase-like"/>
    <property type="match status" value="1"/>
</dbReference>
<dbReference type="PROSITE" id="PS00149">
    <property type="entry name" value="SULFATASE_2"/>
    <property type="match status" value="1"/>
</dbReference>
<dbReference type="Gene3D" id="3.40.720.10">
    <property type="entry name" value="Alkaline Phosphatase, subunit A"/>
    <property type="match status" value="1"/>
</dbReference>
<evidence type="ECO:0000256" key="6">
    <source>
        <dbReference type="ARBA" id="ARBA00022837"/>
    </source>
</evidence>
<keyword evidence="6" id="KW-0106">Calcium</keyword>
<dbReference type="GO" id="GO:0004423">
    <property type="term" value="F:iduronate-2-sulfatase activity"/>
    <property type="evidence" value="ECO:0007669"/>
    <property type="project" value="InterPro"/>
</dbReference>
<accession>A0A926JVE4</accession>
<evidence type="ECO:0000256" key="3">
    <source>
        <dbReference type="ARBA" id="ARBA00022723"/>
    </source>
</evidence>
<proteinExistence type="inferred from homology"/>
<dbReference type="GO" id="GO:0005737">
    <property type="term" value="C:cytoplasm"/>
    <property type="evidence" value="ECO:0007669"/>
    <property type="project" value="TreeGrafter"/>
</dbReference>
<sequence length="489" mass="55878">MICLCFAPYSRAQQDGSTVKKNILFIAVDDLRPELGCYGAAYMKTPNIDKLARRGMLFENAYCQQAVCAPSRNSIMTGLRPDAMNIYDLGTFFRTTAPDVVTLPQQFKDHGYTSEVVGKIYHMGHGNQDDELSWSVPSWDYKREVENLKRVRRGDTTRLESDFPRLDGKHLPYYKSGAPEAQMTDAIIARIAIERIRELKDKPFFMAVGFKNPHLPFVAPKKYWDLYDPDKIEIPKREDPEGVSKYAFVRWSGELKKYYGIDSYKKEGYLPDDLSRNLIHGYYASVSMIDAQVGRLMDALDELGLRENTIVVLWGDHGWKLGEYGMWAKHSNTELDTRSPLIISDPGFPGGKSSRSLVELVDLYPTLCELSGIELPGHLQGESLMPVIKDPAYTVKKVAMSQYPRGKALKNDKTHQEVMGYSVTDGHYRFTRWQSYENPGIVLDKELYDHSGGRADITNLAKFKKYRSVVQRMEKLLDENLEKYRKASH</sequence>
<keyword evidence="9" id="KW-1185">Reference proteome</keyword>
<dbReference type="InterPro" id="IPR035874">
    <property type="entry name" value="IDS"/>
</dbReference>
<keyword evidence="3" id="KW-0479">Metal-binding</keyword>
<dbReference type="PANTHER" id="PTHR45953">
    <property type="entry name" value="IDURONATE 2-SULFATASE"/>
    <property type="match status" value="1"/>
</dbReference>
<evidence type="ECO:0000256" key="2">
    <source>
        <dbReference type="ARBA" id="ARBA00008779"/>
    </source>
</evidence>
<gene>
    <name evidence="8" type="ORF">IBL28_18810</name>
</gene>
<dbReference type="InterPro" id="IPR024607">
    <property type="entry name" value="Sulfatase_CS"/>
</dbReference>
<feature type="domain" description="Sulfatase N-terminal" evidence="7">
    <location>
        <begin position="21"/>
        <end position="373"/>
    </location>
</feature>